<keyword evidence="10" id="KW-1185">Reference proteome</keyword>
<keyword evidence="6 7" id="KW-0472">Membrane</keyword>
<evidence type="ECO:0000256" key="7">
    <source>
        <dbReference type="RuleBase" id="RU369079"/>
    </source>
</evidence>
<feature type="domain" description="TRAP C4-dicarboxylate transport system permease DctM subunit" evidence="8">
    <location>
        <begin position="7"/>
        <end position="416"/>
    </location>
</feature>
<comment type="caution">
    <text evidence="9">The sequence shown here is derived from an EMBL/GenBank/DDBJ whole genome shotgun (WGS) entry which is preliminary data.</text>
</comment>
<feature type="transmembrane region" description="Helical" evidence="7">
    <location>
        <begin position="214"/>
        <end position="235"/>
    </location>
</feature>
<keyword evidence="5 7" id="KW-1133">Transmembrane helix</keyword>
<proteinExistence type="inferred from homology"/>
<dbReference type="PIRSF" id="PIRSF006066">
    <property type="entry name" value="HI0050"/>
    <property type="match status" value="1"/>
</dbReference>
<dbReference type="PANTHER" id="PTHR33362">
    <property type="entry name" value="SIALIC ACID TRAP TRANSPORTER PERMEASE PROTEIN SIAT-RELATED"/>
    <property type="match status" value="1"/>
</dbReference>
<feature type="transmembrane region" description="Helical" evidence="7">
    <location>
        <begin position="313"/>
        <end position="344"/>
    </location>
</feature>
<feature type="transmembrane region" description="Helical" evidence="7">
    <location>
        <begin position="134"/>
        <end position="151"/>
    </location>
</feature>
<evidence type="ECO:0000256" key="3">
    <source>
        <dbReference type="ARBA" id="ARBA00022519"/>
    </source>
</evidence>
<sequence length="428" mass="44823">MVAVGLFATFVLLLAIRVPITAAIGVAVAGALIASGFAGNLWIIPMKVLEAAGNSSLLAIPFFVLAGNLMNAVGMTERIFNFANALVGHFRAGLAQVNVLASVMLAGGTGAAVADIAGLGAVEIKAMRERGYKPAFAAAITTVSAIVAPFIPPSVPLVVYSFLANVSVARMFLAGIVPAFLIAGALMVFNRFLATRQDFPREPRASLGEIWRHALTGAAALIAPAIIMAGILTGTTTASEAGVLACAYILLLGFLFGTLTWGTLIKATTETMLITSMIMIIIGFANSMGWLLAIEQVPQTLAATIPDLVDSAFFFLLVTILGMLIIGCFIDGVTIKLLLVPILLPLVDSYGIDRVHFGIVVQMSIILGIATPPLGIGLYIVSRIAAVPVEEVVRSVIPYFIPLTAVLVLLAGFPQISLWLPDLLMGPR</sequence>
<feature type="transmembrane region" description="Helical" evidence="7">
    <location>
        <begin position="171"/>
        <end position="193"/>
    </location>
</feature>
<dbReference type="InterPro" id="IPR004681">
    <property type="entry name" value="TRAP_DctM"/>
</dbReference>
<comment type="similarity">
    <text evidence="7">Belongs to the TRAP transporter large permease family.</text>
</comment>
<protein>
    <recommendedName>
        <fullName evidence="7">TRAP transporter large permease protein</fullName>
    </recommendedName>
</protein>
<evidence type="ECO:0000259" key="8">
    <source>
        <dbReference type="Pfam" id="PF06808"/>
    </source>
</evidence>
<evidence type="ECO:0000256" key="1">
    <source>
        <dbReference type="ARBA" id="ARBA00004429"/>
    </source>
</evidence>
<evidence type="ECO:0000256" key="4">
    <source>
        <dbReference type="ARBA" id="ARBA00022692"/>
    </source>
</evidence>
<dbReference type="Pfam" id="PF06808">
    <property type="entry name" value="DctM"/>
    <property type="match status" value="1"/>
</dbReference>
<evidence type="ECO:0000256" key="2">
    <source>
        <dbReference type="ARBA" id="ARBA00022475"/>
    </source>
</evidence>
<organism evidence="9 10">
    <name type="scientific">Chelativorans intermedius</name>
    <dbReference type="NCBI Taxonomy" id="515947"/>
    <lineage>
        <taxon>Bacteria</taxon>
        <taxon>Pseudomonadati</taxon>
        <taxon>Pseudomonadota</taxon>
        <taxon>Alphaproteobacteria</taxon>
        <taxon>Hyphomicrobiales</taxon>
        <taxon>Phyllobacteriaceae</taxon>
        <taxon>Chelativorans</taxon>
    </lineage>
</organism>
<keyword evidence="4 7" id="KW-0812">Transmembrane</keyword>
<comment type="subunit">
    <text evidence="7">The complex comprises the extracytoplasmic solute receptor protein and the two transmembrane proteins.</text>
</comment>
<name>A0ABV6D9C5_9HYPH</name>
<keyword evidence="3 7" id="KW-0997">Cell inner membrane</keyword>
<evidence type="ECO:0000256" key="6">
    <source>
        <dbReference type="ARBA" id="ARBA00023136"/>
    </source>
</evidence>
<feature type="transmembrane region" description="Helical" evidence="7">
    <location>
        <begin position="95"/>
        <end position="122"/>
    </location>
</feature>
<feature type="transmembrane region" description="Helical" evidence="7">
    <location>
        <begin position="241"/>
        <end position="261"/>
    </location>
</feature>
<keyword evidence="2" id="KW-1003">Cell membrane</keyword>
<evidence type="ECO:0000313" key="10">
    <source>
        <dbReference type="Proteomes" id="UP001589755"/>
    </source>
</evidence>
<dbReference type="Proteomes" id="UP001589755">
    <property type="component" value="Unassembled WGS sequence"/>
</dbReference>
<evidence type="ECO:0000256" key="5">
    <source>
        <dbReference type="ARBA" id="ARBA00022989"/>
    </source>
</evidence>
<comment type="subcellular location">
    <subcellularLocation>
        <location evidence="1 7">Cell inner membrane</location>
        <topology evidence="1 7">Multi-pass membrane protein</topology>
    </subcellularLocation>
</comment>
<feature type="transmembrane region" description="Helical" evidence="7">
    <location>
        <begin position="273"/>
        <end position="293"/>
    </location>
</feature>
<feature type="transmembrane region" description="Helical" evidence="7">
    <location>
        <begin position="400"/>
        <end position="420"/>
    </location>
</feature>
<comment type="function">
    <text evidence="7">Part of the tripartite ATP-independent periplasmic (TRAP) transport system.</text>
</comment>
<reference evidence="9 10" key="1">
    <citation type="submission" date="2024-09" db="EMBL/GenBank/DDBJ databases">
        <authorList>
            <person name="Sun Q."/>
            <person name="Mori K."/>
        </authorList>
    </citation>
    <scope>NUCLEOTIDE SEQUENCE [LARGE SCALE GENOMIC DNA]</scope>
    <source>
        <strain evidence="9 10">CCM 8543</strain>
    </source>
</reference>
<dbReference type="InterPro" id="IPR010656">
    <property type="entry name" value="DctM"/>
</dbReference>
<dbReference type="RefSeq" id="WP_261522247.1">
    <property type="nucleotide sequence ID" value="NZ_JAODNW010000023.1"/>
</dbReference>
<evidence type="ECO:0000313" key="9">
    <source>
        <dbReference type="EMBL" id="MFC0209256.1"/>
    </source>
</evidence>
<feature type="transmembrane region" description="Helical" evidence="7">
    <location>
        <begin position="27"/>
        <end position="44"/>
    </location>
</feature>
<keyword evidence="7" id="KW-0813">Transport</keyword>
<dbReference type="PANTHER" id="PTHR33362:SF3">
    <property type="entry name" value="SIALIC ACID TRAP TRANSPORTER PERMEASE PROTEIN SIAT"/>
    <property type="match status" value="1"/>
</dbReference>
<dbReference type="EMBL" id="JBHLXD010000019">
    <property type="protein sequence ID" value="MFC0209256.1"/>
    <property type="molecule type" value="Genomic_DNA"/>
</dbReference>
<feature type="transmembrane region" description="Helical" evidence="7">
    <location>
        <begin position="56"/>
        <end position="75"/>
    </location>
</feature>
<gene>
    <name evidence="9" type="ORF">ACFFJ2_12695</name>
</gene>
<feature type="transmembrane region" description="Helical" evidence="7">
    <location>
        <begin position="356"/>
        <end position="380"/>
    </location>
</feature>
<dbReference type="NCBIfam" id="TIGR00786">
    <property type="entry name" value="dctM"/>
    <property type="match status" value="1"/>
</dbReference>
<accession>A0ABV6D9C5</accession>